<sequence>MESDILARLVPQGKESMRPACKKCGYSGHLTYQCRNFIKIDPNKDIVLDVSSTSSESDTDYITPLRALRDQELLEKLKTVPDKPRGKEGETSKNKKKKKKHKKEKKAKKRKHNSSSSESDSDSSIGNSHKHKKKKKKKKKKESVSSSD</sequence>
<dbReference type="Pfam" id="PF13917">
    <property type="entry name" value="zf-CCHC_3"/>
    <property type="match status" value="1"/>
</dbReference>
<dbReference type="PROSITE" id="PS50158">
    <property type="entry name" value="ZF_CCHC"/>
    <property type="match status" value="1"/>
</dbReference>
<feature type="compositionally biased region" description="Basic and acidic residues" evidence="7">
    <location>
        <begin position="74"/>
        <end position="93"/>
    </location>
</feature>
<dbReference type="InterPro" id="IPR001878">
    <property type="entry name" value="Znf_CCHC"/>
</dbReference>
<name>A0A8I6RKA7_CIMLE</name>
<accession>A0A8I6RKA7</accession>
<reference evidence="9" key="1">
    <citation type="submission" date="2022-01" db="UniProtKB">
        <authorList>
            <consortium name="EnsemblMetazoa"/>
        </authorList>
    </citation>
    <scope>IDENTIFICATION</scope>
</reference>
<organism evidence="9 10">
    <name type="scientific">Cimex lectularius</name>
    <name type="common">Bed bug</name>
    <name type="synonym">Acanthia lectularia</name>
    <dbReference type="NCBI Taxonomy" id="79782"/>
    <lineage>
        <taxon>Eukaryota</taxon>
        <taxon>Metazoa</taxon>
        <taxon>Ecdysozoa</taxon>
        <taxon>Arthropoda</taxon>
        <taxon>Hexapoda</taxon>
        <taxon>Insecta</taxon>
        <taxon>Pterygota</taxon>
        <taxon>Neoptera</taxon>
        <taxon>Paraneoptera</taxon>
        <taxon>Hemiptera</taxon>
        <taxon>Heteroptera</taxon>
        <taxon>Panheteroptera</taxon>
        <taxon>Cimicomorpha</taxon>
        <taxon>Cimicidae</taxon>
        <taxon>Cimex</taxon>
    </lineage>
</organism>
<evidence type="ECO:0000256" key="1">
    <source>
        <dbReference type="ARBA" id="ARBA00022723"/>
    </source>
</evidence>
<keyword evidence="10" id="KW-1185">Reference proteome</keyword>
<feature type="region of interest" description="Disordered" evidence="7">
    <location>
        <begin position="74"/>
        <end position="148"/>
    </location>
</feature>
<feature type="compositionally biased region" description="Basic residues" evidence="7">
    <location>
        <begin position="94"/>
        <end position="113"/>
    </location>
</feature>
<dbReference type="RefSeq" id="XP_014243721.1">
    <property type="nucleotide sequence ID" value="XM_014388235.2"/>
</dbReference>
<dbReference type="PANTHER" id="PTHR31437:SF1">
    <property type="entry name" value="PROTEIN SREK1IP1"/>
    <property type="match status" value="1"/>
</dbReference>
<dbReference type="GeneID" id="106663415"/>
<dbReference type="GO" id="GO:0003676">
    <property type="term" value="F:nucleic acid binding"/>
    <property type="evidence" value="ECO:0007669"/>
    <property type="project" value="InterPro"/>
</dbReference>
<evidence type="ECO:0000256" key="6">
    <source>
        <dbReference type="PROSITE-ProRule" id="PRU00047"/>
    </source>
</evidence>
<dbReference type="GO" id="GO:0008270">
    <property type="term" value="F:zinc ion binding"/>
    <property type="evidence" value="ECO:0007669"/>
    <property type="project" value="UniProtKB-KW"/>
</dbReference>
<evidence type="ECO:0000259" key="8">
    <source>
        <dbReference type="PROSITE" id="PS50158"/>
    </source>
</evidence>
<evidence type="ECO:0000256" key="3">
    <source>
        <dbReference type="ARBA" id="ARBA00022833"/>
    </source>
</evidence>
<keyword evidence="1" id="KW-0479">Metal-binding</keyword>
<evidence type="ECO:0000256" key="2">
    <source>
        <dbReference type="ARBA" id="ARBA00022771"/>
    </source>
</evidence>
<feature type="compositionally biased region" description="Low complexity" evidence="7">
    <location>
        <begin position="114"/>
        <end position="124"/>
    </location>
</feature>
<proteinExistence type="predicted"/>
<dbReference type="OMA" id="KHHKKRQ"/>
<dbReference type="AlphaFoldDB" id="A0A8I6RKA7"/>
<evidence type="ECO:0000256" key="7">
    <source>
        <dbReference type="SAM" id="MobiDB-lite"/>
    </source>
</evidence>
<dbReference type="Proteomes" id="UP000494040">
    <property type="component" value="Unassembled WGS sequence"/>
</dbReference>
<evidence type="ECO:0000313" key="10">
    <source>
        <dbReference type="Proteomes" id="UP000494040"/>
    </source>
</evidence>
<evidence type="ECO:0000256" key="4">
    <source>
        <dbReference type="ARBA" id="ARBA00037746"/>
    </source>
</evidence>
<evidence type="ECO:0000256" key="5">
    <source>
        <dbReference type="ARBA" id="ARBA00039180"/>
    </source>
</evidence>
<feature type="compositionally biased region" description="Basic residues" evidence="7">
    <location>
        <begin position="128"/>
        <end position="141"/>
    </location>
</feature>
<comment type="function">
    <text evidence="4">Possible splicing regulator involved in the control of cellular survival.</text>
</comment>
<keyword evidence="2 6" id="KW-0863">Zinc-finger</keyword>
<dbReference type="OrthoDB" id="5596742at2759"/>
<dbReference type="EnsemblMetazoa" id="XM_014388235.2">
    <property type="protein sequence ID" value="XP_014243721.1"/>
    <property type="gene ID" value="LOC106663415"/>
</dbReference>
<keyword evidence="3" id="KW-0862">Zinc</keyword>
<evidence type="ECO:0000313" key="9">
    <source>
        <dbReference type="EnsemblMetazoa" id="XP_014243721.1"/>
    </source>
</evidence>
<feature type="domain" description="CCHC-type" evidence="8">
    <location>
        <begin position="21"/>
        <end position="36"/>
    </location>
</feature>
<dbReference type="KEGG" id="clec:106663415"/>
<dbReference type="PANTHER" id="PTHR31437">
    <property type="entry name" value="SREK1IP1 FAMILY MEMBER"/>
    <property type="match status" value="1"/>
</dbReference>
<protein>
    <recommendedName>
        <fullName evidence="5">Protein SREK1IP1</fullName>
    </recommendedName>
</protein>